<dbReference type="RefSeq" id="WP_183596318.1">
    <property type="nucleotide sequence ID" value="NZ_JACHXK010000001.1"/>
</dbReference>
<name>A0A7W5FKN3_9BACL</name>
<dbReference type="PANTHER" id="PTHR42790">
    <property type="entry name" value="AMINOTRANSFERASE"/>
    <property type="match status" value="1"/>
</dbReference>
<dbReference type="PANTHER" id="PTHR42790:SF19">
    <property type="entry name" value="KYNURENINE_ALPHA-AMINOADIPATE AMINOTRANSFERASE, MITOCHONDRIAL"/>
    <property type="match status" value="1"/>
</dbReference>
<organism evidence="5 6">
    <name type="scientific">Paenibacillus phyllosphaerae</name>
    <dbReference type="NCBI Taxonomy" id="274593"/>
    <lineage>
        <taxon>Bacteria</taxon>
        <taxon>Bacillati</taxon>
        <taxon>Bacillota</taxon>
        <taxon>Bacilli</taxon>
        <taxon>Bacillales</taxon>
        <taxon>Paenibacillaceae</taxon>
        <taxon>Paenibacillus</taxon>
    </lineage>
</organism>
<dbReference type="GO" id="GO:1901605">
    <property type="term" value="P:alpha-amino acid metabolic process"/>
    <property type="evidence" value="ECO:0007669"/>
    <property type="project" value="TreeGrafter"/>
</dbReference>
<gene>
    <name evidence="5" type="ORF">FHS18_000383</name>
</gene>
<comment type="cofactor">
    <cofactor evidence="1">
        <name>pyridoxal 5'-phosphate</name>
        <dbReference type="ChEBI" id="CHEBI:597326"/>
    </cofactor>
</comment>
<dbReference type="GO" id="GO:0008483">
    <property type="term" value="F:transaminase activity"/>
    <property type="evidence" value="ECO:0007669"/>
    <property type="project" value="UniProtKB-KW"/>
</dbReference>
<evidence type="ECO:0000256" key="2">
    <source>
        <dbReference type="ARBA" id="ARBA00022576"/>
    </source>
</evidence>
<dbReference type="InterPro" id="IPR050859">
    <property type="entry name" value="Class-I_PLP-dep_aminotransf"/>
</dbReference>
<evidence type="ECO:0000313" key="5">
    <source>
        <dbReference type="EMBL" id="MBB3108355.1"/>
    </source>
</evidence>
<dbReference type="SUPFAM" id="SSF53383">
    <property type="entry name" value="PLP-dependent transferases"/>
    <property type="match status" value="1"/>
</dbReference>
<protein>
    <submittedName>
        <fullName evidence="5">2-aminoadipate transaminase</fullName>
        <ecNumber evidence="5">2.6.1.-</ecNumber>
    </submittedName>
</protein>
<dbReference type="EMBL" id="JACHXK010000001">
    <property type="protein sequence ID" value="MBB3108355.1"/>
    <property type="molecule type" value="Genomic_DNA"/>
</dbReference>
<keyword evidence="4" id="KW-0663">Pyridoxal phosphate</keyword>
<evidence type="ECO:0000256" key="3">
    <source>
        <dbReference type="ARBA" id="ARBA00022679"/>
    </source>
</evidence>
<dbReference type="InterPro" id="IPR015421">
    <property type="entry name" value="PyrdxlP-dep_Trfase_major"/>
</dbReference>
<dbReference type="Gene3D" id="3.40.640.10">
    <property type="entry name" value="Type I PLP-dependent aspartate aminotransferase-like (Major domain)"/>
    <property type="match status" value="1"/>
</dbReference>
<dbReference type="InterPro" id="IPR015422">
    <property type="entry name" value="PyrdxlP-dep_Trfase_small"/>
</dbReference>
<comment type="caution">
    <text evidence="5">The sequence shown here is derived from an EMBL/GenBank/DDBJ whole genome shotgun (WGS) entry which is preliminary data.</text>
</comment>
<accession>A0A7W5FKN3</accession>
<keyword evidence="3 5" id="KW-0808">Transferase</keyword>
<dbReference type="CDD" id="cd00609">
    <property type="entry name" value="AAT_like"/>
    <property type="match status" value="1"/>
</dbReference>
<evidence type="ECO:0000313" key="6">
    <source>
        <dbReference type="Proteomes" id="UP000570361"/>
    </source>
</evidence>
<dbReference type="EC" id="2.6.1.-" evidence="5"/>
<dbReference type="Proteomes" id="UP000570361">
    <property type="component" value="Unassembled WGS sequence"/>
</dbReference>
<evidence type="ECO:0000256" key="1">
    <source>
        <dbReference type="ARBA" id="ARBA00001933"/>
    </source>
</evidence>
<dbReference type="Gene3D" id="3.90.1150.10">
    <property type="entry name" value="Aspartate Aminotransferase, domain 1"/>
    <property type="match status" value="1"/>
</dbReference>
<dbReference type="AlphaFoldDB" id="A0A7W5FKN3"/>
<proteinExistence type="predicted"/>
<reference evidence="5 6" key="1">
    <citation type="submission" date="2020-08" db="EMBL/GenBank/DDBJ databases">
        <title>Genomic Encyclopedia of Type Strains, Phase III (KMG-III): the genomes of soil and plant-associated and newly described type strains.</title>
        <authorList>
            <person name="Whitman W."/>
        </authorList>
    </citation>
    <scope>NUCLEOTIDE SEQUENCE [LARGE SCALE GENOMIC DNA]</scope>
    <source>
        <strain evidence="5 6">CECT 5862</strain>
    </source>
</reference>
<evidence type="ECO:0000256" key="4">
    <source>
        <dbReference type="ARBA" id="ARBA00022898"/>
    </source>
</evidence>
<keyword evidence="6" id="KW-1185">Reference proteome</keyword>
<keyword evidence="2 5" id="KW-0032">Aminotransferase</keyword>
<dbReference type="InterPro" id="IPR015424">
    <property type="entry name" value="PyrdxlP-dep_Trfase"/>
</dbReference>
<sequence>MDFRISSRIQQGIERGRKTAARRPILEGSDLIHLDGTRLGKELIPFEAIREAYGQALAPDNEIQSAAATSCEPLHEQLRTRLASAQQRIQPGQLLLAHHTGQALELAVRTLTEAGDCILAEEAADPFTLQLLRLNGVDVLAVPYDEEGISLTELAGLIHSCKPKLIYVNPGFSATVGRTWSMKRRKAFVRLCTEHKLPIVEEDQSGTLHGGYKGKAPSLLSLTGFIEDSPVIHIGSFSHVIAPVLSTAWVIGNIGVLSAMAVVQQAFSRQASVLDQMALHALLELFDVDAQLRRVEAICEQRLRLITDLLERKGLPDVTWQIPNGGRFLWIELPQGLDGHALQRAGEIEGVAFDPGAPFFLLNGMPNTVRLNVAWASEAQLQLGMERFMTAIEAFLARA</sequence>